<dbReference type="AlphaFoldDB" id="A0A419HWK0"/>
<dbReference type="GO" id="GO:0000036">
    <property type="term" value="F:acyl carrier activity"/>
    <property type="evidence" value="ECO:0007669"/>
    <property type="project" value="UniProtKB-UniRule"/>
</dbReference>
<feature type="domain" description="Carrier" evidence="8">
    <location>
        <begin position="4"/>
        <end position="78"/>
    </location>
</feature>
<dbReference type="InterPro" id="IPR009081">
    <property type="entry name" value="PP-bd_ACP"/>
</dbReference>
<dbReference type="RefSeq" id="WP_120025540.1">
    <property type="nucleotide sequence ID" value="NZ_QZFV01000109.1"/>
</dbReference>
<dbReference type="GO" id="GO:0009245">
    <property type="term" value="P:lipid A biosynthetic process"/>
    <property type="evidence" value="ECO:0007669"/>
    <property type="project" value="TreeGrafter"/>
</dbReference>
<keyword evidence="6 7" id="KW-0275">Fatty acid biosynthesis</keyword>
<dbReference type="Pfam" id="PF00550">
    <property type="entry name" value="PP-binding"/>
    <property type="match status" value="1"/>
</dbReference>
<dbReference type="UniPathway" id="UPA00094"/>
<evidence type="ECO:0000256" key="4">
    <source>
        <dbReference type="ARBA" id="ARBA00022832"/>
    </source>
</evidence>
<evidence type="ECO:0000256" key="3">
    <source>
        <dbReference type="ARBA" id="ARBA00022553"/>
    </source>
</evidence>
<dbReference type="PANTHER" id="PTHR20863">
    <property type="entry name" value="ACYL CARRIER PROTEIN"/>
    <property type="match status" value="1"/>
</dbReference>
<name>A0A419HWK0_9PSEU</name>
<evidence type="ECO:0000256" key="6">
    <source>
        <dbReference type="ARBA" id="ARBA00023160"/>
    </source>
</evidence>
<accession>A0A419HWK0</accession>
<keyword evidence="4 7" id="KW-0276">Fatty acid metabolism</keyword>
<proteinExistence type="inferred from homology"/>
<dbReference type="PANTHER" id="PTHR20863:SF76">
    <property type="entry name" value="CARRIER DOMAIN-CONTAINING PROTEIN"/>
    <property type="match status" value="1"/>
</dbReference>
<gene>
    <name evidence="7" type="primary">acpP</name>
    <name evidence="9" type="ORF">D5S19_23325</name>
</gene>
<evidence type="ECO:0000313" key="10">
    <source>
        <dbReference type="Proteomes" id="UP000285112"/>
    </source>
</evidence>
<dbReference type="HAMAP" id="MF_01217">
    <property type="entry name" value="Acyl_carrier"/>
    <property type="match status" value="1"/>
</dbReference>
<dbReference type="GO" id="GO:0016020">
    <property type="term" value="C:membrane"/>
    <property type="evidence" value="ECO:0007669"/>
    <property type="project" value="GOC"/>
</dbReference>
<keyword evidence="2 7" id="KW-0444">Lipid biosynthesis</keyword>
<comment type="PTM">
    <text evidence="7">4'-phosphopantetheine is transferred from CoA to a specific serine of apo-ACP by AcpS. This modification is essential for activity because fatty acids are bound in thioester linkage to the sulfhydryl of the prosthetic group.</text>
</comment>
<feature type="modified residue" description="O-(pantetheine 4'-phosphoryl)serine" evidence="7">
    <location>
        <position position="38"/>
    </location>
</feature>
<dbReference type="Proteomes" id="UP000285112">
    <property type="component" value="Unassembled WGS sequence"/>
</dbReference>
<comment type="function">
    <text evidence="7">Carrier of the growing fatty acid chain in fatty acid biosynthesis.</text>
</comment>
<evidence type="ECO:0000256" key="1">
    <source>
        <dbReference type="ARBA" id="ARBA00022450"/>
    </source>
</evidence>
<comment type="caution">
    <text evidence="9">The sequence shown here is derived from an EMBL/GenBank/DDBJ whole genome shotgun (WGS) entry which is preliminary data.</text>
</comment>
<keyword evidence="7" id="KW-0963">Cytoplasm</keyword>
<dbReference type="GO" id="GO:0005829">
    <property type="term" value="C:cytosol"/>
    <property type="evidence" value="ECO:0007669"/>
    <property type="project" value="TreeGrafter"/>
</dbReference>
<evidence type="ECO:0000313" key="9">
    <source>
        <dbReference type="EMBL" id="RJQ81315.1"/>
    </source>
</evidence>
<evidence type="ECO:0000256" key="2">
    <source>
        <dbReference type="ARBA" id="ARBA00022516"/>
    </source>
</evidence>
<dbReference type="InterPro" id="IPR036736">
    <property type="entry name" value="ACP-like_sf"/>
</dbReference>
<dbReference type="Gene3D" id="1.10.1200.10">
    <property type="entry name" value="ACP-like"/>
    <property type="match status" value="1"/>
</dbReference>
<keyword evidence="3 7" id="KW-0597">Phosphoprotein</keyword>
<evidence type="ECO:0000256" key="5">
    <source>
        <dbReference type="ARBA" id="ARBA00023098"/>
    </source>
</evidence>
<dbReference type="NCBIfam" id="NF002147">
    <property type="entry name" value="PRK00982.1-1"/>
    <property type="match status" value="1"/>
</dbReference>
<dbReference type="GO" id="GO:0000035">
    <property type="term" value="F:acyl binding"/>
    <property type="evidence" value="ECO:0007669"/>
    <property type="project" value="TreeGrafter"/>
</dbReference>
<comment type="pathway">
    <text evidence="7">Lipid metabolism; fatty acid biosynthesis.</text>
</comment>
<dbReference type="SUPFAM" id="SSF47336">
    <property type="entry name" value="ACP-like"/>
    <property type="match status" value="1"/>
</dbReference>
<keyword evidence="5 7" id="KW-0443">Lipid metabolism</keyword>
<dbReference type="OrthoDB" id="9804551at2"/>
<reference evidence="9 10" key="1">
    <citation type="submission" date="2018-09" db="EMBL/GenBank/DDBJ databases">
        <title>YIM PH 21725 draft genome.</title>
        <authorList>
            <person name="Miao C."/>
        </authorList>
    </citation>
    <scope>NUCLEOTIDE SEQUENCE [LARGE SCALE GENOMIC DNA]</scope>
    <source>
        <strain evidence="10">YIM PH21725</strain>
    </source>
</reference>
<evidence type="ECO:0000259" key="8">
    <source>
        <dbReference type="PROSITE" id="PS50075"/>
    </source>
</evidence>
<dbReference type="PROSITE" id="PS50075">
    <property type="entry name" value="CARRIER"/>
    <property type="match status" value="1"/>
</dbReference>
<comment type="subcellular location">
    <subcellularLocation>
        <location evidence="7">Cytoplasm</location>
    </subcellularLocation>
</comment>
<comment type="similarity">
    <text evidence="7">Belongs to the acyl carrier protein (ACP) family.</text>
</comment>
<protein>
    <recommendedName>
        <fullName evidence="7">Acyl carrier protein</fullName>
        <shortName evidence="7">ACP</shortName>
    </recommendedName>
</protein>
<evidence type="ECO:0000256" key="7">
    <source>
        <dbReference type="HAMAP-Rule" id="MF_01217"/>
    </source>
</evidence>
<keyword evidence="10" id="KW-1185">Reference proteome</keyword>
<dbReference type="EMBL" id="QZFV01000109">
    <property type="protein sequence ID" value="RJQ81315.1"/>
    <property type="molecule type" value="Genomic_DNA"/>
</dbReference>
<dbReference type="InterPro" id="IPR003231">
    <property type="entry name" value="ACP"/>
</dbReference>
<keyword evidence="1 7" id="KW-0596">Phosphopantetheine</keyword>
<organism evidence="9 10">
    <name type="scientific">Amycolatopsis panacis</name>
    <dbReference type="NCBI Taxonomy" id="2340917"/>
    <lineage>
        <taxon>Bacteria</taxon>
        <taxon>Bacillati</taxon>
        <taxon>Actinomycetota</taxon>
        <taxon>Actinomycetes</taxon>
        <taxon>Pseudonocardiales</taxon>
        <taxon>Pseudonocardiaceae</taxon>
        <taxon>Amycolatopsis</taxon>
    </lineage>
</organism>
<sequence length="81" mass="8656">MNDEEIRTGFAAILDEVAGTDVDEVTMERSFEELDIDSLLMVEVVVAAEDRFGVSIPEDSLAKVTTVGDIVGLIQGNLAAV</sequence>